<sequence length="293" mass="31742">MQKSSYSLGLTFAGSALQNHAACVKDLAPSLLALSTAIDRLNRLINGDGAKVDLTVNACTGGSFGFNLTLSPDFLFQVAELVSGDGATNVCDAKTLVDCLIEILILKKWLQGRSNAEFKVAPDAKSVSVIVENKTLVINYFAYLGFKDQTCNEACLKVAEPLHQTGIDKLTVSTPEKLFELDSSEAVGFEASEALTVLTENTIPAVVQVESTAFKVGKQLRVSLGERNSISVTIDDPDFIAKINQGTERFGKGDLLKVDLHSRQVMLGGRITIEYAITKVHEHKEKPYQGKLF</sequence>
<dbReference type="RefSeq" id="WP_139688798.1">
    <property type="nucleotide sequence ID" value="NZ_WEHW01000017.1"/>
</dbReference>
<comment type="caution">
    <text evidence="1">The sequence shown here is derived from an EMBL/GenBank/DDBJ whole genome shotgun (WGS) entry which is preliminary data.</text>
</comment>
<dbReference type="AlphaFoldDB" id="A0AAI9SBU9"/>
<accession>A0AAI9SBU9</accession>
<reference evidence="1 2" key="1">
    <citation type="submission" date="2019-10" db="EMBL/GenBank/DDBJ databases">
        <title>Genome diversity of Sutterella seckii.</title>
        <authorList>
            <person name="Chaplin A.V."/>
            <person name="Sokolova S.R."/>
            <person name="Mosin K.A."/>
            <person name="Ivanova E.L."/>
            <person name="Kochetkova T.O."/>
            <person name="Goltsov A.Y."/>
            <person name="Trofimov D.Y."/>
            <person name="Efimov B.A."/>
        </authorList>
    </citation>
    <scope>NUCLEOTIDE SEQUENCE [LARGE SCALE GENOMIC DNA]</scope>
    <source>
        <strain evidence="1 2">ASD3426</strain>
    </source>
</reference>
<dbReference type="EMBL" id="WEHW01000017">
    <property type="protein sequence ID" value="KAB7651297.1"/>
    <property type="molecule type" value="Genomic_DNA"/>
</dbReference>
<dbReference type="Proteomes" id="UP000469462">
    <property type="component" value="Unassembled WGS sequence"/>
</dbReference>
<keyword evidence="2" id="KW-1185">Reference proteome</keyword>
<organism evidence="1 2">
    <name type="scientific">Sutterella seckii</name>
    <dbReference type="NCBI Taxonomy" id="1944635"/>
    <lineage>
        <taxon>Bacteria</taxon>
        <taxon>Pseudomonadati</taxon>
        <taxon>Pseudomonadota</taxon>
        <taxon>Betaproteobacteria</taxon>
        <taxon>Burkholderiales</taxon>
        <taxon>Sutterellaceae</taxon>
        <taxon>Sutterella</taxon>
    </lineage>
</organism>
<evidence type="ECO:0000313" key="2">
    <source>
        <dbReference type="Proteomes" id="UP000469462"/>
    </source>
</evidence>
<gene>
    <name evidence="1" type="ORF">GBM96_06170</name>
</gene>
<evidence type="ECO:0000313" key="1">
    <source>
        <dbReference type="EMBL" id="KAB7651297.1"/>
    </source>
</evidence>
<proteinExistence type="predicted"/>
<name>A0AAI9SBU9_9BURK</name>
<protein>
    <submittedName>
        <fullName evidence="1">Uncharacterized protein</fullName>
    </submittedName>
</protein>